<dbReference type="EMBL" id="JAOQNS010000006">
    <property type="protein sequence ID" value="MCW2308232.1"/>
    <property type="molecule type" value="Genomic_DNA"/>
</dbReference>
<dbReference type="NCBIfam" id="TIGR02168">
    <property type="entry name" value="SMC_prok_B"/>
    <property type="match status" value="1"/>
</dbReference>
<dbReference type="PIRSF" id="PIRSF005719">
    <property type="entry name" value="SMC"/>
    <property type="match status" value="1"/>
</dbReference>
<organism evidence="9 10">
    <name type="scientific">Rhodobium gokarnense</name>
    <dbReference type="NCBI Taxonomy" id="364296"/>
    <lineage>
        <taxon>Bacteria</taxon>
        <taxon>Pseudomonadati</taxon>
        <taxon>Pseudomonadota</taxon>
        <taxon>Alphaproteobacteria</taxon>
        <taxon>Hyphomicrobiales</taxon>
        <taxon>Rhodobiaceae</taxon>
        <taxon>Rhodobium</taxon>
    </lineage>
</organism>
<protein>
    <recommendedName>
        <fullName evidence="6">Chromosome partition protein Smc</fullName>
    </recommendedName>
</protein>
<comment type="function">
    <text evidence="6">Required for chromosome condensation and partitioning.</text>
</comment>
<dbReference type="CDD" id="cd03278">
    <property type="entry name" value="ABC_SMC_barmotin"/>
    <property type="match status" value="1"/>
</dbReference>
<comment type="similarity">
    <text evidence="6">Belongs to the SMC family.</text>
</comment>
<dbReference type="InterPro" id="IPR003395">
    <property type="entry name" value="RecF/RecN/SMC_N"/>
</dbReference>
<dbReference type="InterPro" id="IPR024704">
    <property type="entry name" value="SMC"/>
</dbReference>
<evidence type="ECO:0000256" key="5">
    <source>
        <dbReference type="ARBA" id="ARBA00023125"/>
    </source>
</evidence>
<keyword evidence="5 6" id="KW-0238">DNA-binding</keyword>
<comment type="subcellular location">
    <subcellularLocation>
        <location evidence="6">Cytoplasm</location>
    </subcellularLocation>
</comment>
<gene>
    <name evidence="6" type="primary">smc</name>
    <name evidence="9" type="ORF">M2319_002571</name>
</gene>
<keyword evidence="4 6" id="KW-0175">Coiled coil</keyword>
<dbReference type="SUPFAM" id="SSF52540">
    <property type="entry name" value="P-loop containing nucleoside triphosphate hydrolases"/>
    <property type="match status" value="1"/>
</dbReference>
<evidence type="ECO:0000256" key="1">
    <source>
        <dbReference type="ARBA" id="ARBA00022490"/>
    </source>
</evidence>
<evidence type="ECO:0000313" key="10">
    <source>
        <dbReference type="Proteomes" id="UP001209755"/>
    </source>
</evidence>
<sequence length="1151" mass="125662">MKFSKLRILGFKSFVEPVEFHFEDGLTGIVGPNGCGKSNLVEALRWVMGESSYKNMRASGMDDVIFSGSHSRPARNTAEVVVILDNAERRLPATLADTDAVEITRRIEREAGSVYKINGKDARARDVQLLFADASTGARSPALVRQGQVGELIAAKPTQRRAILEEAAGISGLHSRRHEAELRLRGAEQNLERLEDVLVQIDTQHESLKRQARQANRYRNLSHEIRKSEAALLHIRWQAAKAAVAADEAALTEASKEVARRTEVQAGAAKEQAIAAHELTGLRDAEAKSGAALQRLKLSLGELDAEDRRVRDRIADLERRLEQLAGDAEREEKMKAETAEALERLDEELRTLAAEDASTGERAGEVDRRVAEAEEKLAASEKEQSRVTAEAADIKARRDQLDRTLRDAAARAERLGGQIADVDRELQKITAELAGDTAISAATAERDAATAALAEAEELLAAAEARAVTAQEAERAARPAVTEAEKTLGRIDVEAGTLKRLLARGTEAKWSPVVESVSVTSGFERALGAALGEDLDAPADADAPAHWSLVEASGDPALPEGARALADVVKAPDVLHRRIAQIGIVEQADGPRLQKSLKPGQRLVSREGDLWRWDGFVAAADAPSAAAERLAQKNRLEELTAERAEAERQQDACRETLSAREAERRTADDSVKEARGAVSAGRQRLDRARDALIRAEKASTERISRQSALEEARIRLASSLDEAESARTEATESRAALPDTAGLEDQLQRLRAEVAEHRGAVAEARSERTTLVREAEMRAARRGSIGREKQSWQTRADNAGAQEKVLADRRKDAADELEAIRGAPGEIAEKRLTLQATIGTAEEKRKSDADALALGERRQADADRAAREALDALSGAREARARAEERLNGAREREKDTETRIEETLQCRASEAAELAELKPGAAPPDPDAVEARLERLKTERERLGSVNLRAEEEAEAIAEQRDALTAERDDLIEAIRKLRQGILSLNREARERLLAAFETVNGHFKELFTHLFGGGTAELQLVDSDDPLDAGLEIVARPPGKKPQTMTLLSGGEQALTALALIFAVFLTNPAPICVLDEVDAPLDDSNVERYCDLLSEMTRRTDTRFVIVTHNPITMARMNRLFGVTMAERGVSQLVSVDLETAERYREAG</sequence>
<comment type="caution">
    <text evidence="9">The sequence shown here is derived from an EMBL/GenBank/DDBJ whole genome shotgun (WGS) entry which is preliminary data.</text>
</comment>
<feature type="domain" description="RecF/RecN/SMC N-terminal" evidence="8">
    <location>
        <begin position="4"/>
        <end position="1134"/>
    </location>
</feature>
<feature type="binding site" evidence="6">
    <location>
        <begin position="32"/>
        <end position="39"/>
    </location>
    <ligand>
        <name>ATP</name>
        <dbReference type="ChEBI" id="CHEBI:30616"/>
    </ligand>
</feature>
<dbReference type="HAMAP" id="MF_01894">
    <property type="entry name" value="Smc_prok"/>
    <property type="match status" value="1"/>
</dbReference>
<evidence type="ECO:0000259" key="8">
    <source>
        <dbReference type="Pfam" id="PF02463"/>
    </source>
</evidence>
<feature type="coiled-coil region" evidence="6">
    <location>
        <begin position="934"/>
        <end position="989"/>
    </location>
</feature>
<evidence type="ECO:0000256" key="3">
    <source>
        <dbReference type="ARBA" id="ARBA00022840"/>
    </source>
</evidence>
<feature type="region of interest" description="Disordered" evidence="7">
    <location>
        <begin position="782"/>
        <end position="802"/>
    </location>
</feature>
<name>A0ABT3HCV7_9HYPH</name>
<dbReference type="Proteomes" id="UP001209755">
    <property type="component" value="Unassembled WGS sequence"/>
</dbReference>
<feature type="region of interest" description="Disordered" evidence="7">
    <location>
        <begin position="642"/>
        <end position="682"/>
    </location>
</feature>
<dbReference type="InterPro" id="IPR011890">
    <property type="entry name" value="SMC_prok"/>
</dbReference>
<evidence type="ECO:0000256" key="6">
    <source>
        <dbReference type="HAMAP-Rule" id="MF_01894"/>
    </source>
</evidence>
<dbReference type="Pfam" id="PF02463">
    <property type="entry name" value="SMC_N"/>
    <property type="match status" value="1"/>
</dbReference>
<feature type="compositionally biased region" description="Basic and acidic residues" evidence="7">
    <location>
        <begin position="877"/>
        <end position="900"/>
    </location>
</feature>
<feature type="coiled-coil region" evidence="6">
    <location>
        <begin position="300"/>
        <end position="473"/>
    </location>
</feature>
<comment type="subunit">
    <text evidence="6">Homodimer.</text>
</comment>
<feature type="coiled-coil region" evidence="6">
    <location>
        <begin position="177"/>
        <end position="211"/>
    </location>
</feature>
<keyword evidence="1 6" id="KW-0963">Cytoplasm</keyword>
<accession>A0ABT3HCV7</accession>
<evidence type="ECO:0000256" key="7">
    <source>
        <dbReference type="SAM" id="MobiDB-lite"/>
    </source>
</evidence>
<dbReference type="InterPro" id="IPR027417">
    <property type="entry name" value="P-loop_NTPase"/>
</dbReference>
<dbReference type="Gene3D" id="3.40.50.300">
    <property type="entry name" value="P-loop containing nucleotide triphosphate hydrolases"/>
    <property type="match status" value="2"/>
</dbReference>
<feature type="region of interest" description="Disordered" evidence="7">
    <location>
        <begin position="875"/>
        <end position="900"/>
    </location>
</feature>
<keyword evidence="10" id="KW-1185">Reference proteome</keyword>
<proteinExistence type="inferred from homology"/>
<feature type="region of interest" description="Disordered" evidence="7">
    <location>
        <begin position="719"/>
        <end position="739"/>
    </location>
</feature>
<reference evidence="10" key="1">
    <citation type="submission" date="2023-07" db="EMBL/GenBank/DDBJ databases">
        <title>Genome sequencing of Purple Non-Sulfur Bacteria from various extreme environments.</title>
        <authorList>
            <person name="Mayer M."/>
        </authorList>
    </citation>
    <scope>NUCLEOTIDE SEQUENCE [LARGE SCALE GENOMIC DNA]</scope>
    <source>
        <strain evidence="10">DSM 17935</strain>
    </source>
</reference>
<evidence type="ECO:0000256" key="2">
    <source>
        <dbReference type="ARBA" id="ARBA00022741"/>
    </source>
</evidence>
<dbReference type="RefSeq" id="WP_264601847.1">
    <property type="nucleotide sequence ID" value="NZ_JAOQNS010000006.1"/>
</dbReference>
<comment type="domain">
    <text evidence="6">Contains large globular domains required for ATP hydrolysis at each terminus and a third globular domain forming a flexible hinge near the middle of the molecule. These domains are separated by coiled-coil structures.</text>
</comment>
<evidence type="ECO:0000256" key="4">
    <source>
        <dbReference type="ARBA" id="ARBA00023054"/>
    </source>
</evidence>
<dbReference type="PANTHER" id="PTHR43977">
    <property type="entry name" value="STRUCTURAL MAINTENANCE OF CHROMOSOMES PROTEIN 3"/>
    <property type="match status" value="1"/>
</dbReference>
<keyword evidence="3 6" id="KW-0067">ATP-binding</keyword>
<evidence type="ECO:0000313" key="9">
    <source>
        <dbReference type="EMBL" id="MCW2308232.1"/>
    </source>
</evidence>
<feature type="compositionally biased region" description="Basic and acidic residues" evidence="7">
    <location>
        <begin position="642"/>
        <end position="675"/>
    </location>
</feature>
<keyword evidence="2 6" id="KW-0547">Nucleotide-binding</keyword>